<feature type="region of interest" description="Disordered" evidence="4">
    <location>
        <begin position="1"/>
        <end position="147"/>
    </location>
</feature>
<keyword evidence="7" id="KW-1185">Reference proteome</keyword>
<feature type="compositionally biased region" description="Acidic residues" evidence="4">
    <location>
        <begin position="344"/>
        <end position="356"/>
    </location>
</feature>
<feature type="compositionally biased region" description="Acidic residues" evidence="4">
    <location>
        <begin position="560"/>
        <end position="571"/>
    </location>
</feature>
<protein>
    <submittedName>
        <fullName evidence="6">Sas10 C-terminal domain-containing protein</fullName>
    </submittedName>
</protein>
<gene>
    <name evidence="6" type="ORF">BJ322DRAFT_1101171</name>
</gene>
<evidence type="ECO:0000256" key="4">
    <source>
        <dbReference type="SAM" id="MobiDB-lite"/>
    </source>
</evidence>
<feature type="compositionally biased region" description="Acidic residues" evidence="4">
    <location>
        <begin position="59"/>
        <end position="70"/>
    </location>
</feature>
<feature type="region of interest" description="Disordered" evidence="4">
    <location>
        <begin position="331"/>
        <end position="356"/>
    </location>
</feature>
<feature type="domain" description="Sas10 C-terminal" evidence="5">
    <location>
        <begin position="640"/>
        <end position="714"/>
    </location>
</feature>
<comment type="subcellular location">
    <subcellularLocation>
        <location evidence="1">Nucleus</location>
    </subcellularLocation>
</comment>
<feature type="compositionally biased region" description="Basic residues" evidence="4">
    <location>
        <begin position="1"/>
        <end position="11"/>
    </location>
</feature>
<dbReference type="AlphaFoldDB" id="A0A9P6L455"/>
<dbReference type="Pfam" id="PF09368">
    <property type="entry name" value="Sas10"/>
    <property type="match status" value="1"/>
</dbReference>
<feature type="region of interest" description="Disordered" evidence="4">
    <location>
        <begin position="499"/>
        <end position="682"/>
    </location>
</feature>
<accession>A0A9P6L455</accession>
<comment type="caution">
    <text evidence="6">The sequence shown here is derived from an EMBL/GenBank/DDBJ whole genome shotgun (WGS) entry which is preliminary data.</text>
</comment>
<dbReference type="InterPro" id="IPR018972">
    <property type="entry name" value="Sas10_C_dom"/>
</dbReference>
<dbReference type="PANTHER" id="PTHR13237">
    <property type="entry name" value="SOMETHING ABOUT SILENCING PROTEIN 10-RELATED"/>
    <property type="match status" value="1"/>
</dbReference>
<sequence>MPRRPKKHSTSHGKGSGPSFDRSKGKMKPWNTVDDIPLDEEDEFHASRDQILLDGGMQCDEDDFGAEDEVFALNGVDSSSEEDESGGDDHEGEGDAMEIDEGPPASSSTKGSKVKSKKAPKPSATVSDSDKDDDESEGEETWGTRKSAYYSANDAHFDSEDEEANELEEKEARRLQMKAREGMGDDDFGLDNLQALVEDGRMETDVIGDLVDDPVAAASLPQDKLSLLRHLEKTSPETLALARDWNDIVVTVVKAGQRLKKMESENPDAISLGMVHLHYQTLLTYATTLTFYLHLRSTPKYAAHPDLAKSHPVLERLLALKHSLSTLEDLDFDMSDSQSGEDGGLGDDFDESDEDLELDDEEVEELFDLFNHTKGGKKKKPRLELNELQDLLKDAESDISDLTSTATGTASPKRKRKSAEKEPFPFSQEADLEPPKKKQKPGKKDKDSAKPRTPVFDLVEPEFEYSTIISTPSSSILDAADSFGEQTVLHSFDAADKKARKKSLRFHTSKVEGAATRRDKGVKNLLGGDDDIPYKERRKQKEIREAKQIARNGRGSGGDDLSDGDPEVEMDVDLHEFGDNIGRGKNNRGKSGEDDEAVDPGQYYSLVDKSAKEKKEKKKAEYDAAKAAEREALTAQETADGPRALTRSILKNRGLTPHRPKAVRNPRVKKRQKYEKAKKKVSSQKAVYKGGIGDVANYGGEKSGISKVVKAVRL</sequence>
<reference evidence="6" key="2">
    <citation type="submission" date="2020-11" db="EMBL/GenBank/DDBJ databases">
        <authorList>
            <consortium name="DOE Joint Genome Institute"/>
            <person name="Kuo A."/>
            <person name="Miyauchi S."/>
            <person name="Kiss E."/>
            <person name="Drula E."/>
            <person name="Kohler A."/>
            <person name="Sanchez-Garcia M."/>
            <person name="Andreopoulos B."/>
            <person name="Barry K.W."/>
            <person name="Bonito G."/>
            <person name="Buee M."/>
            <person name="Carver A."/>
            <person name="Chen C."/>
            <person name="Cichocki N."/>
            <person name="Clum A."/>
            <person name="Culley D."/>
            <person name="Crous P.W."/>
            <person name="Fauchery L."/>
            <person name="Girlanda M."/>
            <person name="Hayes R."/>
            <person name="Keri Z."/>
            <person name="Labutti K."/>
            <person name="Lipzen A."/>
            <person name="Lombard V."/>
            <person name="Magnuson J."/>
            <person name="Maillard F."/>
            <person name="Morin E."/>
            <person name="Murat C."/>
            <person name="Nolan M."/>
            <person name="Ohm R."/>
            <person name="Pangilinan J."/>
            <person name="Pereira M."/>
            <person name="Perotto S."/>
            <person name="Peter M."/>
            <person name="Riley R."/>
            <person name="Sitrit Y."/>
            <person name="Stielow B."/>
            <person name="Szollosi G."/>
            <person name="Zifcakova L."/>
            <person name="Stursova M."/>
            <person name="Spatafora J.W."/>
            <person name="Tedersoo L."/>
            <person name="Vaario L.-M."/>
            <person name="Yamada A."/>
            <person name="Yan M."/>
            <person name="Wang P."/>
            <person name="Xu J."/>
            <person name="Bruns T."/>
            <person name="Baldrian P."/>
            <person name="Vilgalys R."/>
            <person name="Henrissat B."/>
            <person name="Grigoriev I.V."/>
            <person name="Hibbett D."/>
            <person name="Nagy L.G."/>
            <person name="Martin F.M."/>
        </authorList>
    </citation>
    <scope>NUCLEOTIDE SEQUENCE</scope>
    <source>
        <strain evidence="6">UH-Tt-Lm1</strain>
    </source>
</reference>
<dbReference type="EMBL" id="WIUZ02000013">
    <property type="protein sequence ID" value="KAF9781788.1"/>
    <property type="molecule type" value="Genomic_DNA"/>
</dbReference>
<dbReference type="GO" id="GO:0000462">
    <property type="term" value="P:maturation of SSU-rRNA from tricistronic rRNA transcript (SSU-rRNA, 5.8S rRNA, LSU-rRNA)"/>
    <property type="evidence" value="ECO:0007669"/>
    <property type="project" value="TreeGrafter"/>
</dbReference>
<feature type="compositionally biased region" description="Acidic residues" evidence="4">
    <location>
        <begin position="130"/>
        <end position="140"/>
    </location>
</feature>
<dbReference type="GO" id="GO:0032040">
    <property type="term" value="C:small-subunit processome"/>
    <property type="evidence" value="ECO:0007669"/>
    <property type="project" value="TreeGrafter"/>
</dbReference>
<keyword evidence="3" id="KW-0539">Nucleus</keyword>
<evidence type="ECO:0000313" key="7">
    <source>
        <dbReference type="Proteomes" id="UP000736335"/>
    </source>
</evidence>
<dbReference type="PANTHER" id="PTHR13237:SF8">
    <property type="entry name" value="SOMETHING ABOUT SILENCING PROTEIN 10"/>
    <property type="match status" value="1"/>
</dbReference>
<dbReference type="Proteomes" id="UP000736335">
    <property type="component" value="Unassembled WGS sequence"/>
</dbReference>
<evidence type="ECO:0000256" key="3">
    <source>
        <dbReference type="ARBA" id="ARBA00023242"/>
    </source>
</evidence>
<feature type="compositionally biased region" description="Acidic residues" evidence="4">
    <location>
        <begin position="79"/>
        <end position="101"/>
    </location>
</feature>
<feature type="compositionally biased region" description="Basic residues" evidence="4">
    <location>
        <begin position="499"/>
        <end position="508"/>
    </location>
</feature>
<feature type="region of interest" description="Disordered" evidence="4">
    <location>
        <begin position="402"/>
        <end position="456"/>
    </location>
</feature>
<proteinExistence type="inferred from homology"/>
<organism evidence="6 7">
    <name type="scientific">Thelephora terrestris</name>
    <dbReference type="NCBI Taxonomy" id="56493"/>
    <lineage>
        <taxon>Eukaryota</taxon>
        <taxon>Fungi</taxon>
        <taxon>Dikarya</taxon>
        <taxon>Basidiomycota</taxon>
        <taxon>Agaricomycotina</taxon>
        <taxon>Agaricomycetes</taxon>
        <taxon>Thelephorales</taxon>
        <taxon>Thelephoraceae</taxon>
        <taxon>Thelephora</taxon>
    </lineage>
</organism>
<name>A0A9P6L455_9AGAM</name>
<comment type="similarity">
    <text evidence="2">Belongs to the SAS10 family.</text>
</comment>
<evidence type="ECO:0000313" key="6">
    <source>
        <dbReference type="EMBL" id="KAF9781788.1"/>
    </source>
</evidence>
<reference evidence="6" key="1">
    <citation type="journal article" date="2020" name="Nat. Commun.">
        <title>Large-scale genome sequencing of mycorrhizal fungi provides insights into the early evolution of symbiotic traits.</title>
        <authorList>
            <person name="Miyauchi S."/>
            <person name="Kiss E."/>
            <person name="Kuo A."/>
            <person name="Drula E."/>
            <person name="Kohler A."/>
            <person name="Sanchez-Garcia M."/>
            <person name="Morin E."/>
            <person name="Andreopoulos B."/>
            <person name="Barry K.W."/>
            <person name="Bonito G."/>
            <person name="Buee M."/>
            <person name="Carver A."/>
            <person name="Chen C."/>
            <person name="Cichocki N."/>
            <person name="Clum A."/>
            <person name="Culley D."/>
            <person name="Crous P.W."/>
            <person name="Fauchery L."/>
            <person name="Girlanda M."/>
            <person name="Hayes R.D."/>
            <person name="Keri Z."/>
            <person name="LaButti K."/>
            <person name="Lipzen A."/>
            <person name="Lombard V."/>
            <person name="Magnuson J."/>
            <person name="Maillard F."/>
            <person name="Murat C."/>
            <person name="Nolan M."/>
            <person name="Ohm R.A."/>
            <person name="Pangilinan J."/>
            <person name="Pereira M.F."/>
            <person name="Perotto S."/>
            <person name="Peter M."/>
            <person name="Pfister S."/>
            <person name="Riley R."/>
            <person name="Sitrit Y."/>
            <person name="Stielow J.B."/>
            <person name="Szollosi G."/>
            <person name="Zifcakova L."/>
            <person name="Stursova M."/>
            <person name="Spatafora J.W."/>
            <person name="Tedersoo L."/>
            <person name="Vaario L.M."/>
            <person name="Yamada A."/>
            <person name="Yan M."/>
            <person name="Wang P."/>
            <person name="Xu J."/>
            <person name="Bruns T."/>
            <person name="Baldrian P."/>
            <person name="Vilgalys R."/>
            <person name="Dunand C."/>
            <person name="Henrissat B."/>
            <person name="Grigoriev I.V."/>
            <person name="Hibbett D."/>
            <person name="Nagy L.G."/>
            <person name="Martin F.M."/>
        </authorList>
    </citation>
    <scope>NUCLEOTIDE SEQUENCE</scope>
    <source>
        <strain evidence="6">UH-Tt-Lm1</strain>
    </source>
</reference>
<evidence type="ECO:0000256" key="1">
    <source>
        <dbReference type="ARBA" id="ARBA00004123"/>
    </source>
</evidence>
<feature type="compositionally biased region" description="Basic and acidic residues" evidence="4">
    <location>
        <begin position="609"/>
        <end position="632"/>
    </location>
</feature>
<evidence type="ECO:0000256" key="2">
    <source>
        <dbReference type="ARBA" id="ARBA00010979"/>
    </source>
</evidence>
<dbReference type="OrthoDB" id="1924577at2759"/>
<feature type="compositionally biased region" description="Basic residues" evidence="4">
    <location>
        <begin position="656"/>
        <end position="682"/>
    </location>
</feature>
<evidence type="ECO:0000259" key="5">
    <source>
        <dbReference type="Pfam" id="PF09368"/>
    </source>
</evidence>